<gene>
    <name evidence="5" type="ORF">PECUL_23A019088</name>
</gene>
<accession>A0AAD1SAV8</accession>
<dbReference type="PANTHER" id="PTHR45742:SF4">
    <property type="entry name" value="COMPLEMENT COMPONENT C6"/>
    <property type="match status" value="1"/>
</dbReference>
<dbReference type="InterPro" id="IPR000884">
    <property type="entry name" value="TSP1_rpt"/>
</dbReference>
<keyword evidence="6" id="KW-1185">Reference proteome</keyword>
<evidence type="ECO:0000313" key="5">
    <source>
        <dbReference type="EMBL" id="CAH2296423.1"/>
    </source>
</evidence>
<evidence type="ECO:0000256" key="4">
    <source>
        <dbReference type="ARBA" id="ARBA00023157"/>
    </source>
</evidence>
<proteinExistence type="predicted"/>
<dbReference type="PROSITE" id="PS50092">
    <property type="entry name" value="TSP1"/>
    <property type="match status" value="2"/>
</dbReference>
<protein>
    <submittedName>
        <fullName evidence="5">Complement component C6</fullName>
    </submittedName>
</protein>
<dbReference type="AlphaFoldDB" id="A0AAD1SAV8"/>
<dbReference type="GO" id="GO:0005579">
    <property type="term" value="C:membrane attack complex"/>
    <property type="evidence" value="ECO:0007669"/>
    <property type="project" value="TreeGrafter"/>
</dbReference>
<dbReference type="GO" id="GO:0005576">
    <property type="term" value="C:extracellular region"/>
    <property type="evidence" value="ECO:0007669"/>
    <property type="project" value="UniProtKB-SubCell"/>
</dbReference>
<dbReference type="GO" id="GO:0031640">
    <property type="term" value="P:killing of cells of another organism"/>
    <property type="evidence" value="ECO:0007669"/>
    <property type="project" value="UniProtKB-KW"/>
</dbReference>
<dbReference type="Gene3D" id="2.20.100.10">
    <property type="entry name" value="Thrombospondin type-1 (TSP1) repeat"/>
    <property type="match status" value="2"/>
</dbReference>
<sequence length="170" mass="19412">MRSLMISVSMAYIDPLRCILISCVLGIASSCFCEHYPWSSWSSCSKTCEHGTQSRARQITYSDYYWKNNCDQLCTKHESRSCNEQPCPINCRIGDFSSWSDCDPCLKKQFRTRLLERPAQFGGQICPGQLVESRECIPSKICNIEQADCEKKFECNTGKSVLFYMSSLTC</sequence>
<keyword evidence="2" id="KW-0964">Secreted</keyword>
<dbReference type="PANTHER" id="PTHR45742">
    <property type="entry name" value="COMPLEMENT COMPONENT C6"/>
    <property type="match status" value="1"/>
</dbReference>
<dbReference type="PROSITE" id="PS51257">
    <property type="entry name" value="PROKAR_LIPOPROTEIN"/>
    <property type="match status" value="1"/>
</dbReference>
<evidence type="ECO:0000256" key="2">
    <source>
        <dbReference type="ARBA" id="ARBA00022525"/>
    </source>
</evidence>
<evidence type="ECO:0000256" key="3">
    <source>
        <dbReference type="ARBA" id="ARBA00022852"/>
    </source>
</evidence>
<organism evidence="5 6">
    <name type="scientific">Pelobates cultripes</name>
    <name type="common">Western spadefoot toad</name>
    <dbReference type="NCBI Taxonomy" id="61616"/>
    <lineage>
        <taxon>Eukaryota</taxon>
        <taxon>Metazoa</taxon>
        <taxon>Chordata</taxon>
        <taxon>Craniata</taxon>
        <taxon>Vertebrata</taxon>
        <taxon>Euteleostomi</taxon>
        <taxon>Amphibia</taxon>
        <taxon>Batrachia</taxon>
        <taxon>Anura</taxon>
        <taxon>Pelobatoidea</taxon>
        <taxon>Pelobatidae</taxon>
        <taxon>Pelobates</taxon>
    </lineage>
</organism>
<dbReference type="Pfam" id="PF00090">
    <property type="entry name" value="TSP_1"/>
    <property type="match status" value="2"/>
</dbReference>
<dbReference type="SUPFAM" id="SSF82895">
    <property type="entry name" value="TSP-1 type 1 repeat"/>
    <property type="match status" value="2"/>
</dbReference>
<keyword evidence="4" id="KW-1015">Disulfide bond</keyword>
<dbReference type="GO" id="GO:0006956">
    <property type="term" value="P:complement activation"/>
    <property type="evidence" value="ECO:0007669"/>
    <property type="project" value="TreeGrafter"/>
</dbReference>
<dbReference type="InterPro" id="IPR036383">
    <property type="entry name" value="TSP1_rpt_sf"/>
</dbReference>
<keyword evidence="3" id="KW-0204">Cytolysis</keyword>
<reference evidence="5" key="1">
    <citation type="submission" date="2022-03" db="EMBL/GenBank/DDBJ databases">
        <authorList>
            <person name="Alioto T."/>
            <person name="Alioto T."/>
            <person name="Gomez Garrido J."/>
        </authorList>
    </citation>
    <scope>NUCLEOTIDE SEQUENCE</scope>
</reference>
<evidence type="ECO:0000256" key="1">
    <source>
        <dbReference type="ARBA" id="ARBA00004613"/>
    </source>
</evidence>
<dbReference type="Proteomes" id="UP001295444">
    <property type="component" value="Chromosome 05"/>
</dbReference>
<dbReference type="EMBL" id="OW240916">
    <property type="protein sequence ID" value="CAH2296423.1"/>
    <property type="molecule type" value="Genomic_DNA"/>
</dbReference>
<comment type="subcellular location">
    <subcellularLocation>
        <location evidence="1">Secreted</location>
    </subcellularLocation>
</comment>
<dbReference type="SMART" id="SM00209">
    <property type="entry name" value="TSP1"/>
    <property type="match status" value="2"/>
</dbReference>
<evidence type="ECO:0000313" key="6">
    <source>
        <dbReference type="Proteomes" id="UP001295444"/>
    </source>
</evidence>
<name>A0AAD1SAV8_PELCU</name>